<evidence type="ECO:0000256" key="6">
    <source>
        <dbReference type="RuleBase" id="RU003435"/>
    </source>
</evidence>
<sequence>MTSDINSVLQAPSWTMDDAYVDIGAPRYEASFRRTGELVDALEASKSPIAHDALPAALSLYDEAVTLSSSLGSFLKCLGAKDSGNDAVPAEQSRLNALTARLERAAEPLFAALEEIPADDPIRAVPPLSDWAFELEDASRHWKRRLSASDRDWLGAFEAEVFKPLGETFKTLQKGVDFEAENAHGEKERIRAAKLVSVIKGAPDRTLRANVNAGLNASYGARADLYAALLNALHGFRLAAFGRAGVEPLSVSLHQNRMSEGALRAMRGAILKHIDTVRDAVRVRAPYFGDTRLKIYDLMAPAPERGKTEVPPLIPYAEGIGIVKSALGNVHPDMAAFIDMMLERRWIDAVLSDAKVGGAFYSRFNEFKCPRVFSSYTGTITTVLQQGHELGHAFHYWVMRDLPTVQTEFPMTLTETASTFNEAVIRAHLLEKAASRDEVFGMLWQEMRSCANFLMNTMVRMDFELAFLKERASGVVSARRSVELMRRAWTDWYGDSTDGADDYLWAYKLHYYKTDQLIYNYPYTVGYLLSQGLMHALATKGKDFYPFYTALLRDTGRMTVDGIIEKHFGADPAGEAFWEDCLAAPLAAVRRFKAEFSDPNVR</sequence>
<dbReference type="Pfam" id="PF01432">
    <property type="entry name" value="Peptidase_M3"/>
    <property type="match status" value="1"/>
</dbReference>
<name>A0A2Z6ICB0_9BURK</name>
<dbReference type="InterPro" id="IPR042088">
    <property type="entry name" value="OligoPept_F_C"/>
</dbReference>
<comment type="similarity">
    <text evidence="6">Belongs to the peptidase M3 family.</text>
</comment>
<evidence type="ECO:0000313" key="8">
    <source>
        <dbReference type="EMBL" id="BBF23932.1"/>
    </source>
</evidence>
<dbReference type="InterPro" id="IPR001567">
    <property type="entry name" value="Pept_M3A_M3B_dom"/>
</dbReference>
<dbReference type="AlphaFoldDB" id="A0A2Z6ICB0"/>
<dbReference type="OrthoDB" id="9766487at2"/>
<evidence type="ECO:0000313" key="9">
    <source>
        <dbReference type="Proteomes" id="UP000271003"/>
    </source>
</evidence>
<proteinExistence type="inferred from homology"/>
<evidence type="ECO:0000259" key="7">
    <source>
        <dbReference type="Pfam" id="PF01432"/>
    </source>
</evidence>
<dbReference type="GO" id="GO:0004222">
    <property type="term" value="F:metalloendopeptidase activity"/>
    <property type="evidence" value="ECO:0007669"/>
    <property type="project" value="InterPro"/>
</dbReference>
<gene>
    <name evidence="8" type="ORF">SUTMEG_18230</name>
</gene>
<dbReference type="KEGG" id="sutt:SUTMEG_18230"/>
<dbReference type="SUPFAM" id="SSF55486">
    <property type="entry name" value="Metalloproteases ('zincins'), catalytic domain"/>
    <property type="match status" value="1"/>
</dbReference>
<evidence type="ECO:0000256" key="1">
    <source>
        <dbReference type="ARBA" id="ARBA00022670"/>
    </source>
</evidence>
<dbReference type="RefSeq" id="WP_120177488.1">
    <property type="nucleotide sequence ID" value="NZ_AP018786.1"/>
</dbReference>
<reference evidence="8 9" key="1">
    <citation type="journal article" date="2018" name="Int. J. Syst. Evol. Microbiol.">
        <title>Mesosutterella multiformis gen. nov., sp. nov., a member of the family Sutterellaceae and Sutterella megalosphaeroides sp. nov., isolated from human faeces.</title>
        <authorList>
            <person name="Sakamoto M."/>
            <person name="Ikeyama N."/>
            <person name="Kunihiro T."/>
            <person name="Iino T."/>
            <person name="Yuki M."/>
            <person name="Ohkuma M."/>
        </authorList>
    </citation>
    <scope>NUCLEOTIDE SEQUENCE [LARGE SCALE GENOMIC DNA]</scope>
    <source>
        <strain evidence="8 9">6FBBBH3</strain>
    </source>
</reference>
<dbReference type="GO" id="GO:0006508">
    <property type="term" value="P:proteolysis"/>
    <property type="evidence" value="ECO:0007669"/>
    <property type="project" value="UniProtKB-KW"/>
</dbReference>
<keyword evidence="9" id="KW-1185">Reference proteome</keyword>
<feature type="domain" description="Peptidase M3A/M3B catalytic" evidence="7">
    <location>
        <begin position="338"/>
        <end position="565"/>
    </location>
</feature>
<evidence type="ECO:0000256" key="4">
    <source>
        <dbReference type="ARBA" id="ARBA00022833"/>
    </source>
</evidence>
<comment type="cofactor">
    <cofactor evidence="6">
        <name>Zn(2+)</name>
        <dbReference type="ChEBI" id="CHEBI:29105"/>
    </cofactor>
    <text evidence="6">Binds 1 zinc ion.</text>
</comment>
<organism evidence="8 9">
    <name type="scientific">Sutterella megalosphaeroides</name>
    <dbReference type="NCBI Taxonomy" id="2494234"/>
    <lineage>
        <taxon>Bacteria</taxon>
        <taxon>Pseudomonadati</taxon>
        <taxon>Pseudomonadota</taxon>
        <taxon>Betaproteobacteria</taxon>
        <taxon>Burkholderiales</taxon>
        <taxon>Sutterellaceae</taxon>
        <taxon>Sutterella</taxon>
    </lineage>
</organism>
<keyword evidence="3 6" id="KW-0378">Hydrolase</keyword>
<evidence type="ECO:0000256" key="5">
    <source>
        <dbReference type="ARBA" id="ARBA00023049"/>
    </source>
</evidence>
<keyword evidence="4 6" id="KW-0862">Zinc</keyword>
<dbReference type="Proteomes" id="UP000271003">
    <property type="component" value="Chromosome"/>
</dbReference>
<keyword evidence="5 6" id="KW-0482">Metalloprotease</keyword>
<dbReference type="Gene3D" id="1.10.1370.20">
    <property type="entry name" value="Oligoendopeptidase f, C-terminal domain"/>
    <property type="match status" value="1"/>
</dbReference>
<accession>A0A2Z6ICB0</accession>
<evidence type="ECO:0000256" key="3">
    <source>
        <dbReference type="ARBA" id="ARBA00022801"/>
    </source>
</evidence>
<protein>
    <submittedName>
        <fullName evidence="8">Oligoendopeptidase F</fullName>
    </submittedName>
</protein>
<keyword evidence="1 6" id="KW-0645">Protease</keyword>
<evidence type="ECO:0000256" key="2">
    <source>
        <dbReference type="ARBA" id="ARBA00022723"/>
    </source>
</evidence>
<dbReference type="EMBL" id="AP018786">
    <property type="protein sequence ID" value="BBF23932.1"/>
    <property type="molecule type" value="Genomic_DNA"/>
</dbReference>
<keyword evidence="2 6" id="KW-0479">Metal-binding</keyword>
<dbReference type="GO" id="GO:0046872">
    <property type="term" value="F:metal ion binding"/>
    <property type="evidence" value="ECO:0007669"/>
    <property type="project" value="UniProtKB-UniRule"/>
</dbReference>